<dbReference type="GO" id="GO:0009279">
    <property type="term" value="C:cell outer membrane"/>
    <property type="evidence" value="ECO:0007669"/>
    <property type="project" value="UniProtKB-SubCell"/>
</dbReference>
<dbReference type="Gene3D" id="2.40.170.20">
    <property type="entry name" value="TonB-dependent receptor, beta-barrel domain"/>
    <property type="match status" value="1"/>
</dbReference>
<keyword evidence="11" id="KW-1185">Reference proteome</keyword>
<feature type="chain" id="PRO_5012594817" evidence="8">
    <location>
        <begin position="27"/>
        <end position="1055"/>
    </location>
</feature>
<evidence type="ECO:0000313" key="10">
    <source>
        <dbReference type="EMBL" id="SKD09347.1"/>
    </source>
</evidence>
<evidence type="ECO:0000256" key="7">
    <source>
        <dbReference type="PROSITE-ProRule" id="PRU01360"/>
    </source>
</evidence>
<feature type="signal peptide" evidence="8">
    <location>
        <begin position="1"/>
        <end position="26"/>
    </location>
</feature>
<dbReference type="Pfam" id="PF07715">
    <property type="entry name" value="Plug"/>
    <property type="match status" value="1"/>
</dbReference>
<dbReference type="NCBIfam" id="TIGR04057">
    <property type="entry name" value="SusC_RagA_signa"/>
    <property type="match status" value="1"/>
</dbReference>
<dbReference type="FunFam" id="2.170.130.10:FF:000008">
    <property type="entry name" value="SusC/RagA family TonB-linked outer membrane protein"/>
    <property type="match status" value="1"/>
</dbReference>
<keyword evidence="2 7" id="KW-0813">Transport</keyword>
<dbReference type="InterPro" id="IPR008969">
    <property type="entry name" value="CarboxyPept-like_regulatory"/>
</dbReference>
<dbReference type="EMBL" id="FUZZ01000005">
    <property type="protein sequence ID" value="SKD09347.1"/>
    <property type="molecule type" value="Genomic_DNA"/>
</dbReference>
<dbReference type="RefSeq" id="WP_079472519.1">
    <property type="nucleotide sequence ID" value="NZ_FUZZ01000005.1"/>
</dbReference>
<dbReference type="NCBIfam" id="TIGR04056">
    <property type="entry name" value="OMP_RagA_SusC"/>
    <property type="match status" value="1"/>
</dbReference>
<dbReference type="STRING" id="393003.SAMN05660461_5233"/>
<gene>
    <name evidence="10" type="ORF">SAMN05660461_5233</name>
</gene>
<sequence length="1055" mass="116190">MHKNVFLSAGYLLLLLFIIFPATDVAAQQPATGPANKISITGKVTEAAGTALVGVTVRVKNDKTSAITNEDGIYHIATSNAPGTTLVFSYIGFLNREVKLTAGRSVYNIVLEPSIKGLNDVVVIGYGTVKRKDVTGSVGEFKIADLAKAPVPSFEEALGGRVAGVQVSASDGQPGSALNIVIRGNNSVTQENSPLYVVDGFPMENPSNNIFNPEEIASIEVLKDASATAIYGARGANGVILITTKKGKTGAPTVTYQTWMGFQENIKKQKMMSPYEFVKYQLEQNSAFYTPIYLGEDKTLDDYKNVKGIDWQDQIFRKAFMQNHSLSLRGGNDKTTYSLSGSLLDQNGIIINSGFKRYQGRAVVDQRLNDKVKAGINVNYTATKTYGAVASPTPNGPTSSLMYSVWGYRPVTGDSSSDASLVNEPFDPDVDPLNEYRMNPIISTKNEYNPLFNNTLIANAYVEYNPAKYFTLRVAGGITKEAQRKEIFNNSNTRLGNPKSSILGINGSVSNLERTNWLNENTLTYARVINKDHNLNVLGGFTMQKSAYYSYGFSASQLPNESLGMSGLDEGIINTAPTAKSSNALMSFLGRVNYGYKSRYLLTLSFRADGSSKFPDNNRWAYFPSGAVAWRIIEESFMKNLSFLSDAKIRAGYGTTGNNRVGDFAYLTSLQLFPYSGYSFGNSPVQGIIPSNLGFPKLKWETTAQTDIGIDLGFLKNRIMFTADYYKKNTKDLLLNATLAPSSGYLSGIRNIGKVSNEGLEFSVNTMNVQHKKFTWSTSFNISFNRNKVIQLNEGEPSYASRITWGNFNNAYPYIAIPGHPIASFYGFIFDGVYQYSDFDQSNGTYVLKDKVPNNGNPRSSIQPGYIKFKDINGDGQVDNSDLTIIGNPNPIHTGGISNNFTYKNFDLNVFFQWSYGNDILNANRIEFENGDVTRSFLNMFASYADRWTPENQTNKLYKVGGQGPLVYSSRTIEDGSYLRLKTVALGYNLPAALLKQAKIKGLRVYTSAQNLITWTNYSGLDPEVSVRQSALTPGFDWSAYPKARTITFGLDVTF</sequence>
<evidence type="ECO:0000256" key="3">
    <source>
        <dbReference type="ARBA" id="ARBA00022452"/>
    </source>
</evidence>
<dbReference type="InterPro" id="IPR023997">
    <property type="entry name" value="TonB-dep_OMP_SusC/RagA_CS"/>
</dbReference>
<dbReference type="InterPro" id="IPR039426">
    <property type="entry name" value="TonB-dep_rcpt-like"/>
</dbReference>
<keyword evidence="3 7" id="KW-1134">Transmembrane beta strand</keyword>
<keyword evidence="8" id="KW-0732">Signal</keyword>
<dbReference type="PROSITE" id="PS52016">
    <property type="entry name" value="TONB_DEPENDENT_REC_3"/>
    <property type="match status" value="1"/>
</dbReference>
<organism evidence="10 11">
    <name type="scientific">Chitinophaga ginsengisegetis</name>
    <dbReference type="NCBI Taxonomy" id="393003"/>
    <lineage>
        <taxon>Bacteria</taxon>
        <taxon>Pseudomonadati</taxon>
        <taxon>Bacteroidota</taxon>
        <taxon>Chitinophagia</taxon>
        <taxon>Chitinophagales</taxon>
        <taxon>Chitinophagaceae</taxon>
        <taxon>Chitinophaga</taxon>
    </lineage>
</organism>
<evidence type="ECO:0000256" key="6">
    <source>
        <dbReference type="ARBA" id="ARBA00023237"/>
    </source>
</evidence>
<evidence type="ECO:0000256" key="4">
    <source>
        <dbReference type="ARBA" id="ARBA00022692"/>
    </source>
</evidence>
<feature type="domain" description="TonB-dependent receptor plug" evidence="9">
    <location>
        <begin position="131"/>
        <end position="239"/>
    </location>
</feature>
<dbReference type="Pfam" id="PF13715">
    <property type="entry name" value="CarbopepD_reg_2"/>
    <property type="match status" value="1"/>
</dbReference>
<dbReference type="InterPro" id="IPR037066">
    <property type="entry name" value="Plug_dom_sf"/>
</dbReference>
<dbReference type="SUPFAM" id="SSF49464">
    <property type="entry name" value="Carboxypeptidase regulatory domain-like"/>
    <property type="match status" value="1"/>
</dbReference>
<keyword evidence="4 7" id="KW-0812">Transmembrane</keyword>
<dbReference type="Proteomes" id="UP000190166">
    <property type="component" value="Unassembled WGS sequence"/>
</dbReference>
<comment type="similarity">
    <text evidence="7">Belongs to the TonB-dependent receptor family.</text>
</comment>
<evidence type="ECO:0000256" key="1">
    <source>
        <dbReference type="ARBA" id="ARBA00004571"/>
    </source>
</evidence>
<reference evidence="10 11" key="1">
    <citation type="submission" date="2017-02" db="EMBL/GenBank/DDBJ databases">
        <authorList>
            <person name="Peterson S.W."/>
        </authorList>
    </citation>
    <scope>NUCLEOTIDE SEQUENCE [LARGE SCALE GENOMIC DNA]</scope>
    <source>
        <strain evidence="10 11">DSM 18108</strain>
    </source>
</reference>
<name>A0A1T5P9Q1_9BACT</name>
<evidence type="ECO:0000256" key="2">
    <source>
        <dbReference type="ARBA" id="ARBA00022448"/>
    </source>
</evidence>
<dbReference type="InterPro" id="IPR012910">
    <property type="entry name" value="Plug_dom"/>
</dbReference>
<evidence type="ECO:0000259" key="9">
    <source>
        <dbReference type="Pfam" id="PF07715"/>
    </source>
</evidence>
<dbReference type="Gene3D" id="2.60.40.1120">
    <property type="entry name" value="Carboxypeptidase-like, regulatory domain"/>
    <property type="match status" value="1"/>
</dbReference>
<dbReference type="InterPro" id="IPR036942">
    <property type="entry name" value="Beta-barrel_TonB_sf"/>
</dbReference>
<dbReference type="Gene3D" id="2.170.130.10">
    <property type="entry name" value="TonB-dependent receptor, plug domain"/>
    <property type="match status" value="1"/>
</dbReference>
<dbReference type="PROSITE" id="PS00018">
    <property type="entry name" value="EF_HAND_1"/>
    <property type="match status" value="1"/>
</dbReference>
<keyword evidence="5 7" id="KW-0472">Membrane</keyword>
<evidence type="ECO:0000256" key="8">
    <source>
        <dbReference type="SAM" id="SignalP"/>
    </source>
</evidence>
<dbReference type="InterPro" id="IPR018247">
    <property type="entry name" value="EF_Hand_1_Ca_BS"/>
</dbReference>
<accession>A0A1T5P9Q1</accession>
<dbReference type="AlphaFoldDB" id="A0A1T5P9Q1"/>
<comment type="subcellular location">
    <subcellularLocation>
        <location evidence="1 7">Cell outer membrane</location>
        <topology evidence="1 7">Multi-pass membrane protein</topology>
    </subcellularLocation>
</comment>
<dbReference type="InterPro" id="IPR023996">
    <property type="entry name" value="TonB-dep_OMP_SusC/RagA"/>
</dbReference>
<protein>
    <submittedName>
        <fullName evidence="10">TonB-linked outer membrane protein, SusC/RagA family</fullName>
    </submittedName>
</protein>
<evidence type="ECO:0000256" key="5">
    <source>
        <dbReference type="ARBA" id="ARBA00023136"/>
    </source>
</evidence>
<keyword evidence="6 7" id="KW-0998">Cell outer membrane</keyword>
<evidence type="ECO:0000313" key="11">
    <source>
        <dbReference type="Proteomes" id="UP000190166"/>
    </source>
</evidence>
<dbReference type="SUPFAM" id="SSF56935">
    <property type="entry name" value="Porins"/>
    <property type="match status" value="1"/>
</dbReference>
<proteinExistence type="inferred from homology"/>